<evidence type="ECO:0000313" key="3">
    <source>
        <dbReference type="Proteomes" id="UP000788993"/>
    </source>
</evidence>
<evidence type="ECO:0000313" key="2">
    <source>
        <dbReference type="EMBL" id="KAH3674047.1"/>
    </source>
</evidence>
<keyword evidence="3" id="KW-1185">Reference proteome</keyword>
<dbReference type="RefSeq" id="XP_018210713.1">
    <property type="nucleotide sequence ID" value="XM_018354516.1"/>
</dbReference>
<accession>A0A1B7SH04</accession>
<gene>
    <name evidence="2" type="ORF">OGATHE_002027</name>
</gene>
<dbReference type="GO" id="GO:0030674">
    <property type="term" value="F:protein-macromolecule adaptor activity"/>
    <property type="evidence" value="ECO:0007669"/>
    <property type="project" value="EnsemblFungi"/>
</dbReference>
<organism evidence="2 3">
    <name type="scientific">Ogataea polymorpha</name>
    <dbReference type="NCBI Taxonomy" id="460523"/>
    <lineage>
        <taxon>Eukaryota</taxon>
        <taxon>Fungi</taxon>
        <taxon>Dikarya</taxon>
        <taxon>Ascomycota</taxon>
        <taxon>Saccharomycotina</taxon>
        <taxon>Pichiomycetes</taxon>
        <taxon>Pichiales</taxon>
        <taxon>Pichiaceae</taxon>
        <taxon>Ogataea</taxon>
    </lineage>
</organism>
<dbReference type="EMBL" id="JAEUBD010000526">
    <property type="protein sequence ID" value="KAH3674047.1"/>
    <property type="molecule type" value="Genomic_DNA"/>
</dbReference>
<dbReference type="InterPro" id="IPR006994">
    <property type="entry name" value="TCF25/Rqc1"/>
</dbReference>
<feature type="region of interest" description="Disordered" evidence="1">
    <location>
        <begin position="1"/>
        <end position="86"/>
    </location>
</feature>
<evidence type="ECO:0000256" key="1">
    <source>
        <dbReference type="SAM" id="MobiDB-lite"/>
    </source>
</evidence>
<reference evidence="2" key="2">
    <citation type="submission" date="2021-01" db="EMBL/GenBank/DDBJ databases">
        <authorList>
            <person name="Schikora-Tamarit M.A."/>
        </authorList>
    </citation>
    <scope>NUCLEOTIDE SEQUENCE</scope>
    <source>
        <strain evidence="2">NCAIM Y.01608</strain>
    </source>
</reference>
<sequence length="589" mass="67442">MSNRALRRLQKQELETTSDDEPEYVPRRATNAFALLGDDSDGGESEEQEPDREQYIEQAPEPKPQPVKKGKKSRKKKSPHPEDDDIDAILAQLQISTQTTDQDKPCDSFDGPFENLVDGASELTAARLQSALPLLQFDPRDLDPDREFEAVFGKLSSAAVDDADATPSMFVSPDVLKQIKLLSKRVRGWCGRDRRSIPGTSRKLLMCKIRDDWIPTPKKPLSMEMVPGSTHDFCVVETPAYPRAITTQFYIYTVIHPDHEALIHLLQQYPYHLETILQVTSILQRQGDNSNTNGLIERALFVFDWSLRTNFQLGSGDCRLPFEYFLNRQCYLTVFKYITVLTQKSTFYTALNYCKLLLSFDPAGDPYGVRYFIDFYAVMAGEFQYLVDLCNSFLVKTYREWLTPPLAYSLAICQYKIDPTAATDALSRAYNTYPYTGEMLLHKLAAQKEPSSRVSDYIKLATAVYLTRVEMMLEETECRGWMVAELKKAVQKGKKAGVQFDKKEIPENLLRHVILSNETNAMARIPMQFWKDHEIFEFDVLPPKQGEGTTIFDHIDQARVSNAIIHQSMEQEEERQIAELIRRTAEQEN</sequence>
<dbReference type="Proteomes" id="UP000788993">
    <property type="component" value="Unassembled WGS sequence"/>
</dbReference>
<feature type="compositionally biased region" description="Acidic residues" evidence="1">
    <location>
        <begin position="38"/>
        <end position="50"/>
    </location>
</feature>
<dbReference type="Pfam" id="PF04910">
    <property type="entry name" value="Tcf25"/>
    <property type="match status" value="1"/>
</dbReference>
<dbReference type="GO" id="GO:1990112">
    <property type="term" value="C:RQC complex"/>
    <property type="evidence" value="ECO:0007669"/>
    <property type="project" value="EnsemblFungi"/>
</dbReference>
<dbReference type="GO" id="GO:0072344">
    <property type="term" value="P:rescue of stalled ribosome"/>
    <property type="evidence" value="ECO:0007669"/>
    <property type="project" value="EnsemblFungi"/>
</dbReference>
<dbReference type="GO" id="GO:1990116">
    <property type="term" value="P:ribosome-associated ubiquitin-dependent protein catabolic process"/>
    <property type="evidence" value="ECO:0007669"/>
    <property type="project" value="EnsemblFungi"/>
</dbReference>
<dbReference type="AlphaFoldDB" id="A0A1B7SH04"/>
<protein>
    <submittedName>
        <fullName evidence="2">Uncharacterized protein</fullName>
    </submittedName>
</protein>
<feature type="compositionally biased region" description="Basic residues" evidence="1">
    <location>
        <begin position="66"/>
        <end position="78"/>
    </location>
</feature>
<dbReference type="PANTHER" id="PTHR22684">
    <property type="entry name" value="NULP1-RELATED"/>
    <property type="match status" value="1"/>
</dbReference>
<dbReference type="PANTHER" id="PTHR22684:SF0">
    <property type="entry name" value="RIBOSOME QUALITY CONTROL COMPLEX SUBUNIT TCF25"/>
    <property type="match status" value="1"/>
</dbReference>
<comment type="caution">
    <text evidence="2">The sequence shown here is derived from an EMBL/GenBank/DDBJ whole genome shotgun (WGS) entry which is preliminary data.</text>
</comment>
<name>A0A1B7SH04_9ASCO</name>
<proteinExistence type="predicted"/>
<reference evidence="2" key="1">
    <citation type="journal article" date="2021" name="Open Biol.">
        <title>Shared evolutionary footprints suggest mitochondrial oxidative damage underlies multiple complex I losses in fungi.</title>
        <authorList>
            <person name="Schikora-Tamarit M.A."/>
            <person name="Marcet-Houben M."/>
            <person name="Nosek J."/>
            <person name="Gabaldon T."/>
        </authorList>
    </citation>
    <scope>NUCLEOTIDE SEQUENCE</scope>
    <source>
        <strain evidence="2">NCAIM Y.01608</strain>
    </source>
</reference>